<dbReference type="InterPro" id="IPR004839">
    <property type="entry name" value="Aminotransferase_I/II_large"/>
</dbReference>
<dbReference type="EMBL" id="VSSQ01059464">
    <property type="protein sequence ID" value="MPN13020.1"/>
    <property type="molecule type" value="Genomic_DNA"/>
</dbReference>
<keyword evidence="4 7" id="KW-0456">Lyase</keyword>
<comment type="cofactor">
    <cofactor evidence="1">
        <name>pyridoxal 5'-phosphate</name>
        <dbReference type="ChEBI" id="CHEBI:597326"/>
    </cofactor>
</comment>
<gene>
    <name evidence="7" type="primary">patB_44</name>
    <name evidence="7" type="ORF">SDC9_160340</name>
</gene>
<evidence type="ECO:0000256" key="3">
    <source>
        <dbReference type="ARBA" id="ARBA00022898"/>
    </source>
</evidence>
<protein>
    <recommendedName>
        <fullName evidence="2">cysteine-S-conjugate beta-lyase</fullName>
        <ecNumber evidence="2">4.4.1.13</ecNumber>
    </recommendedName>
</protein>
<dbReference type="GO" id="GO:0047804">
    <property type="term" value="F:cysteine-S-conjugate beta-lyase activity"/>
    <property type="evidence" value="ECO:0007669"/>
    <property type="project" value="UniProtKB-EC"/>
</dbReference>
<organism evidence="7">
    <name type="scientific">bioreactor metagenome</name>
    <dbReference type="NCBI Taxonomy" id="1076179"/>
    <lineage>
        <taxon>unclassified sequences</taxon>
        <taxon>metagenomes</taxon>
        <taxon>ecological metagenomes</taxon>
    </lineage>
</organism>
<accession>A0A645FGE1</accession>
<dbReference type="Gene3D" id="3.40.640.10">
    <property type="entry name" value="Type I PLP-dependent aspartate aminotransferase-like (Major domain)"/>
    <property type="match status" value="1"/>
</dbReference>
<evidence type="ECO:0000256" key="2">
    <source>
        <dbReference type="ARBA" id="ARBA00012224"/>
    </source>
</evidence>
<evidence type="ECO:0000256" key="1">
    <source>
        <dbReference type="ARBA" id="ARBA00001933"/>
    </source>
</evidence>
<feature type="domain" description="Aminotransferase class I/classII large" evidence="6">
    <location>
        <begin position="4"/>
        <end position="66"/>
    </location>
</feature>
<dbReference type="InterPro" id="IPR051798">
    <property type="entry name" value="Class-II_PLP-Dep_Aminotrans"/>
</dbReference>
<dbReference type="GO" id="GO:0030170">
    <property type="term" value="F:pyridoxal phosphate binding"/>
    <property type="evidence" value="ECO:0007669"/>
    <property type="project" value="InterPro"/>
</dbReference>
<name>A0A645FGE1_9ZZZZ</name>
<dbReference type="AlphaFoldDB" id="A0A645FGE1"/>
<dbReference type="InterPro" id="IPR015421">
    <property type="entry name" value="PyrdxlP-dep_Trfase_major"/>
</dbReference>
<sequence length="78" mass="8721">MWIKDELEKVAAICLKHDVLIISDEIHFDLIMPGYEHTVMATLSDEVADKCIVCTAPSKTFNLAGMQTSNLVINNENQ</sequence>
<keyword evidence="3" id="KW-0663">Pyridoxal phosphate</keyword>
<evidence type="ECO:0000256" key="5">
    <source>
        <dbReference type="ARBA" id="ARBA00037974"/>
    </source>
</evidence>
<evidence type="ECO:0000259" key="6">
    <source>
        <dbReference type="Pfam" id="PF00155"/>
    </source>
</evidence>
<reference evidence="7" key="1">
    <citation type="submission" date="2019-08" db="EMBL/GenBank/DDBJ databases">
        <authorList>
            <person name="Kucharzyk K."/>
            <person name="Murdoch R.W."/>
            <person name="Higgins S."/>
            <person name="Loffler F."/>
        </authorList>
    </citation>
    <scope>NUCLEOTIDE SEQUENCE</scope>
</reference>
<dbReference type="PANTHER" id="PTHR43525">
    <property type="entry name" value="PROTEIN MALY"/>
    <property type="match status" value="1"/>
</dbReference>
<dbReference type="SUPFAM" id="SSF53383">
    <property type="entry name" value="PLP-dependent transferases"/>
    <property type="match status" value="1"/>
</dbReference>
<dbReference type="PANTHER" id="PTHR43525:SF1">
    <property type="entry name" value="PROTEIN MALY"/>
    <property type="match status" value="1"/>
</dbReference>
<evidence type="ECO:0000313" key="7">
    <source>
        <dbReference type="EMBL" id="MPN13020.1"/>
    </source>
</evidence>
<dbReference type="EC" id="4.4.1.13" evidence="2"/>
<comment type="caution">
    <text evidence="7">The sequence shown here is derived from an EMBL/GenBank/DDBJ whole genome shotgun (WGS) entry which is preliminary data.</text>
</comment>
<comment type="similarity">
    <text evidence="5">Belongs to the class-II pyridoxal-phosphate-dependent aminotransferase family. MalY/PatB cystathionine beta-lyase subfamily.</text>
</comment>
<proteinExistence type="inferred from homology"/>
<evidence type="ECO:0000256" key="4">
    <source>
        <dbReference type="ARBA" id="ARBA00023239"/>
    </source>
</evidence>
<dbReference type="InterPro" id="IPR015424">
    <property type="entry name" value="PyrdxlP-dep_Trfase"/>
</dbReference>
<dbReference type="Pfam" id="PF00155">
    <property type="entry name" value="Aminotran_1_2"/>
    <property type="match status" value="1"/>
</dbReference>